<evidence type="ECO:0000313" key="10">
    <source>
        <dbReference type="Proteomes" id="UP001205105"/>
    </source>
</evidence>
<dbReference type="PANTHER" id="PTHR10188:SF6">
    <property type="entry name" value="N(4)-(BETA-N-ACETYLGLUCOSAMINYL)-L-ASPARAGINASE"/>
    <property type="match status" value="1"/>
</dbReference>
<dbReference type="Pfam" id="PF01112">
    <property type="entry name" value="Asparaginase_2"/>
    <property type="match status" value="1"/>
</dbReference>
<dbReference type="InterPro" id="IPR000246">
    <property type="entry name" value="Peptidase_T2"/>
</dbReference>
<dbReference type="EMBL" id="JADXDR010000280">
    <property type="protein sequence ID" value="KAI7835358.1"/>
    <property type="molecule type" value="Genomic_DNA"/>
</dbReference>
<dbReference type="EC" id="3.4.19.5" evidence="3"/>
<dbReference type="InterPro" id="IPR029055">
    <property type="entry name" value="Ntn_hydrolases_N"/>
</dbReference>
<feature type="binding site" evidence="6">
    <location>
        <begin position="276"/>
        <end position="279"/>
    </location>
    <ligand>
        <name>substrate</name>
    </ligand>
</feature>
<comment type="subunit">
    <text evidence="2">Heterotetramer of two alpha and two beta chains arranged as a dimer of alpha/beta heterodimers.</text>
</comment>
<comment type="caution">
    <text evidence="9">The sequence shown here is derived from an EMBL/GenBank/DDBJ whole genome shotgun (WGS) entry which is preliminary data.</text>
</comment>
<evidence type="ECO:0000256" key="5">
    <source>
        <dbReference type="PIRSR" id="PIRSR600246-1"/>
    </source>
</evidence>
<dbReference type="PANTHER" id="PTHR10188">
    <property type="entry name" value="L-ASPARAGINASE"/>
    <property type="match status" value="1"/>
</dbReference>
<dbReference type="AlphaFoldDB" id="A0AAD5DF61"/>
<evidence type="ECO:0000256" key="7">
    <source>
        <dbReference type="PIRSR" id="PIRSR600246-3"/>
    </source>
</evidence>
<keyword evidence="4" id="KW-0068">Autocatalytic cleavage</keyword>
<gene>
    <name evidence="9" type="ORF">COHA_010740</name>
</gene>
<evidence type="ECO:0000256" key="3">
    <source>
        <dbReference type="ARBA" id="ARBA00012879"/>
    </source>
</evidence>
<evidence type="ECO:0000256" key="1">
    <source>
        <dbReference type="ARBA" id="ARBA00000306"/>
    </source>
</evidence>
<keyword evidence="8" id="KW-0732">Signal</keyword>
<proteinExistence type="predicted"/>
<dbReference type="GO" id="GO:0005737">
    <property type="term" value="C:cytoplasm"/>
    <property type="evidence" value="ECO:0007669"/>
    <property type="project" value="TreeGrafter"/>
</dbReference>
<accession>A0AAD5DF61</accession>
<feature type="signal peptide" evidence="8">
    <location>
        <begin position="1"/>
        <end position="20"/>
    </location>
</feature>
<organism evidence="9 10">
    <name type="scientific">Chlorella ohadii</name>
    <dbReference type="NCBI Taxonomy" id="2649997"/>
    <lineage>
        <taxon>Eukaryota</taxon>
        <taxon>Viridiplantae</taxon>
        <taxon>Chlorophyta</taxon>
        <taxon>core chlorophytes</taxon>
        <taxon>Trebouxiophyceae</taxon>
        <taxon>Chlorellales</taxon>
        <taxon>Chlorellaceae</taxon>
        <taxon>Chlorella clade</taxon>
        <taxon>Chlorella</taxon>
    </lineage>
</organism>
<reference evidence="9" key="1">
    <citation type="submission" date="2020-11" db="EMBL/GenBank/DDBJ databases">
        <title>Chlorella ohadii genome sequencing and assembly.</title>
        <authorList>
            <person name="Murik O."/>
            <person name="Treves H."/>
            <person name="Kedem I."/>
            <person name="Shotland Y."/>
            <person name="Kaplan A."/>
        </authorList>
    </citation>
    <scope>NUCLEOTIDE SEQUENCE</scope>
    <source>
        <strain evidence="9">1</strain>
    </source>
</reference>
<dbReference type="Gene3D" id="3.60.20.30">
    <property type="entry name" value="(Glycosyl)asparaginase"/>
    <property type="match status" value="1"/>
</dbReference>
<name>A0AAD5DF61_9CHLO</name>
<comment type="catalytic activity">
    <reaction evidence="1">
        <text>Cleavage of a beta-linked Asp residue from the N-terminus of a polypeptide.</text>
        <dbReference type="EC" id="3.4.19.5"/>
    </reaction>
</comment>
<evidence type="ECO:0000256" key="6">
    <source>
        <dbReference type="PIRSR" id="PIRSR600246-2"/>
    </source>
</evidence>
<dbReference type="SUPFAM" id="SSF56235">
    <property type="entry name" value="N-terminal nucleophile aminohydrolases (Ntn hydrolases)"/>
    <property type="match status" value="1"/>
</dbReference>
<feature type="active site" description="Nucleophile" evidence="5">
    <location>
        <position position="248"/>
    </location>
</feature>
<feature type="binding site" evidence="6">
    <location>
        <begin position="299"/>
        <end position="302"/>
    </location>
    <ligand>
        <name>substrate</name>
    </ligand>
</feature>
<evidence type="ECO:0000256" key="4">
    <source>
        <dbReference type="ARBA" id="ARBA00022813"/>
    </source>
</evidence>
<sequence length="423" mass="45095">MQRQAAALLLLLLTAKTAAAWDMSMTSLADKLGDAIEVKGIQQGSIQSKLPLVLNVWPFVNATMAGWAALNNASSSAPWLDAVERVGNHCEDFPAECGWSVGRGSNADESGDVTLDAMIMRGDSMDAGAVAYLKDVRNAISAARLVMEHTQHTILAGAAATRFAQQMGLPLQTLNTERSTHAWQQRVAANCTPNWRVDVEPADSCGPYTPLPPSSNATDEAPAGGIGGRRLLAASTKSHHGFMGSHDTVSMAAIGADGKMAAGSTTNGWFFKVPGRTGDSSVPGAAAYVDGEVGACGCTGQGDINLRFLMCYQAVEFMRQQMDPKLAAEAALRRVVRRYSGAGATFGLFAVNATGYHGGAAFGWERDNMTRWMAGNPQAPEQLRQAAFPWAYAYQDASTGGKVVWVEVEDLSRIPEPQQPRRR</sequence>
<dbReference type="CDD" id="cd04513">
    <property type="entry name" value="Glycosylasparaginase"/>
    <property type="match status" value="1"/>
</dbReference>
<evidence type="ECO:0000256" key="8">
    <source>
        <dbReference type="SAM" id="SignalP"/>
    </source>
</evidence>
<dbReference type="Proteomes" id="UP001205105">
    <property type="component" value="Unassembled WGS sequence"/>
</dbReference>
<feature type="site" description="Cleavage; by autolysis" evidence="7">
    <location>
        <begin position="247"/>
        <end position="248"/>
    </location>
</feature>
<keyword evidence="10" id="KW-1185">Reference proteome</keyword>
<evidence type="ECO:0000256" key="2">
    <source>
        <dbReference type="ARBA" id="ARBA00011601"/>
    </source>
</evidence>
<dbReference type="GO" id="GO:0008798">
    <property type="term" value="F:beta-aspartyl-peptidase activity"/>
    <property type="evidence" value="ECO:0007669"/>
    <property type="project" value="UniProtKB-EC"/>
</dbReference>
<dbReference type="GO" id="GO:0003948">
    <property type="term" value="F:N4-(beta-N-acetylglucosaminyl)-L-asparaginase activity"/>
    <property type="evidence" value="ECO:0007669"/>
    <property type="project" value="TreeGrafter"/>
</dbReference>
<protein>
    <recommendedName>
        <fullName evidence="3">beta-aspartyl-peptidase</fullName>
        <ecNumber evidence="3">3.4.19.5</ecNumber>
    </recommendedName>
</protein>
<evidence type="ECO:0000313" key="9">
    <source>
        <dbReference type="EMBL" id="KAI7835358.1"/>
    </source>
</evidence>
<feature type="chain" id="PRO_5041950402" description="beta-aspartyl-peptidase" evidence="8">
    <location>
        <begin position="21"/>
        <end position="423"/>
    </location>
</feature>